<dbReference type="Gene3D" id="1.25.40.10">
    <property type="entry name" value="Tetratricopeptide repeat domain"/>
    <property type="match status" value="1"/>
</dbReference>
<accession>A0A9N9E642</accession>
<keyword evidence="2" id="KW-1185">Reference proteome</keyword>
<dbReference type="OrthoDB" id="2384430at2759"/>
<evidence type="ECO:0000313" key="1">
    <source>
        <dbReference type="EMBL" id="CAG8665646.1"/>
    </source>
</evidence>
<feature type="non-terminal residue" evidence="1">
    <location>
        <position position="217"/>
    </location>
</feature>
<dbReference type="EMBL" id="CAJVPJ010006033">
    <property type="protein sequence ID" value="CAG8665646.1"/>
    <property type="molecule type" value="Genomic_DNA"/>
</dbReference>
<dbReference type="AlphaFoldDB" id="A0A9N9E642"/>
<proteinExistence type="predicted"/>
<comment type="caution">
    <text evidence="1">The sequence shown here is derived from an EMBL/GenBank/DDBJ whole genome shotgun (WGS) entry which is preliminary data.</text>
</comment>
<sequence length="217" mass="24862">QGDIIYSFNESRDSPVSGTPDGFINLYSDCWDTSPDKRPTCREAHERLRQLFTLDSSTVNDDQRFLSDQIMIVNEEQQPDTLYDSVKLETINPPTGRIQMSDHQLIDELLRTFESGLGKSTLAAIPASHIKKWIKQMNYKEEEVLHVLTCNQDYKDSLLLIGLFHMQKIGTEFDWVIAYDRFLESFNKGKHKAAYWHGLCYESGFGKVAANSKTALT</sequence>
<gene>
    <name evidence="1" type="ORF">POCULU_LOCUS10687</name>
</gene>
<protein>
    <submittedName>
        <fullName evidence="1">2935_t:CDS:1</fullName>
    </submittedName>
</protein>
<feature type="non-terminal residue" evidence="1">
    <location>
        <position position="1"/>
    </location>
</feature>
<reference evidence="1" key="1">
    <citation type="submission" date="2021-06" db="EMBL/GenBank/DDBJ databases">
        <authorList>
            <person name="Kallberg Y."/>
            <person name="Tangrot J."/>
            <person name="Rosling A."/>
        </authorList>
    </citation>
    <scope>NUCLEOTIDE SEQUENCE</scope>
    <source>
        <strain evidence="1">IA702</strain>
    </source>
</reference>
<organism evidence="1 2">
    <name type="scientific">Paraglomus occultum</name>
    <dbReference type="NCBI Taxonomy" id="144539"/>
    <lineage>
        <taxon>Eukaryota</taxon>
        <taxon>Fungi</taxon>
        <taxon>Fungi incertae sedis</taxon>
        <taxon>Mucoromycota</taxon>
        <taxon>Glomeromycotina</taxon>
        <taxon>Glomeromycetes</taxon>
        <taxon>Paraglomerales</taxon>
        <taxon>Paraglomeraceae</taxon>
        <taxon>Paraglomus</taxon>
    </lineage>
</organism>
<dbReference type="SUPFAM" id="SSF81901">
    <property type="entry name" value="HCP-like"/>
    <property type="match status" value="1"/>
</dbReference>
<name>A0A9N9E642_9GLOM</name>
<dbReference type="Proteomes" id="UP000789572">
    <property type="component" value="Unassembled WGS sequence"/>
</dbReference>
<dbReference type="InterPro" id="IPR011990">
    <property type="entry name" value="TPR-like_helical_dom_sf"/>
</dbReference>
<dbReference type="Gene3D" id="1.10.510.10">
    <property type="entry name" value="Transferase(Phosphotransferase) domain 1"/>
    <property type="match status" value="1"/>
</dbReference>
<evidence type="ECO:0000313" key="2">
    <source>
        <dbReference type="Proteomes" id="UP000789572"/>
    </source>
</evidence>